<dbReference type="PANTHER" id="PTHR47481:SF34">
    <property type="entry name" value="CCHC-TYPE DOMAIN-CONTAINING PROTEIN"/>
    <property type="match status" value="1"/>
</dbReference>
<proteinExistence type="evidence at transcript level"/>
<organism evidence="2">
    <name type="scientific">Pistacia terebinthus subsp. palaestina</name>
    <dbReference type="NCBI Taxonomy" id="434239"/>
    <lineage>
        <taxon>Eukaryota</taxon>
        <taxon>Viridiplantae</taxon>
        <taxon>Streptophyta</taxon>
        <taxon>Embryophyta</taxon>
        <taxon>Tracheophyta</taxon>
        <taxon>Spermatophyta</taxon>
        <taxon>Magnoliopsida</taxon>
        <taxon>eudicotyledons</taxon>
        <taxon>Gunneridae</taxon>
        <taxon>Pentapetalae</taxon>
        <taxon>rosids</taxon>
        <taxon>malvids</taxon>
        <taxon>Sapindales</taxon>
        <taxon>Anacardiaceae</taxon>
        <taxon>Pistacia</taxon>
    </lineage>
</organism>
<accession>A0A8F2XWD8</accession>
<evidence type="ECO:0000256" key="1">
    <source>
        <dbReference type="SAM" id="MobiDB-lite"/>
    </source>
</evidence>
<dbReference type="PANTHER" id="PTHR47481">
    <property type="match status" value="1"/>
</dbReference>
<feature type="region of interest" description="Disordered" evidence="1">
    <location>
        <begin position="1"/>
        <end position="24"/>
    </location>
</feature>
<name>A0A8F2XWD8_9ROSI</name>
<protein>
    <submittedName>
        <fullName evidence="2">Hydroxymethylglutaryl-CoA synthase</fullName>
    </submittedName>
</protein>
<evidence type="ECO:0000313" key="2">
    <source>
        <dbReference type="EMBL" id="QWX09785.1"/>
    </source>
</evidence>
<dbReference type="AlphaFoldDB" id="A0A8F2XWD8"/>
<reference evidence="2" key="1">
    <citation type="journal article" date="2021" name="J. Exp. Bot.">
        <title>Transcriptional upregulation of host-specific terpene metabolism in aphid-induced galls of Pistacia palaestina.</title>
        <authorList>
            <person name="Davidovich-Rikanati R."/>
            <person name="Bar E."/>
            <person name="Hivert G."/>
            <person name="Huang X.Q."/>
            <person name="Hoppen-Tonial C."/>
            <person name="Khankin V."/>
            <person name="Rand K."/>
            <person name="Abofreih A."/>
            <person name="Muhlemann J.K."/>
            <person name="Marchese J.A."/>
            <person name="Shotland Y."/>
            <person name="Dudareva N."/>
            <person name="Inbar M."/>
            <person name="Lewinsohn E."/>
        </authorList>
    </citation>
    <scope>NUCLEOTIDE SEQUENCE</scope>
</reference>
<dbReference type="EMBL" id="MZ292658">
    <property type="protein sequence ID" value="QWX09785.1"/>
    <property type="molecule type" value="mRNA"/>
</dbReference>
<dbReference type="Pfam" id="PF14223">
    <property type="entry name" value="Retrotran_gag_2"/>
    <property type="match status" value="1"/>
</dbReference>
<feature type="compositionally biased region" description="Low complexity" evidence="1">
    <location>
        <begin position="1"/>
        <end position="23"/>
    </location>
</feature>
<sequence>MATPPNTPGSSKSPGTSEPSSLSDLQLSNKISLTPYGSIKLDRTNHLLWETLVLPVIRGHKSAGYIFGTKPCPPEYLPRTTPGSTVQIPNSDYEDWISNDKLLLGWLYSTMNPDIASQLMQKLTSKELWDAAKELSGAHTKSRVIFYKGELQKTRKGRMKMEEYLTTMKAFSDNLTLAGSPISLSDLITQILIGLDAEYTPIVVHLGDKESLSWIELQTTLLTFESRLEQLNTYQNGGINLSQATAHIAINRPENR</sequence>